<proteinExistence type="predicted"/>
<dbReference type="AlphaFoldDB" id="A0A1H6F871"/>
<dbReference type="InterPro" id="IPR058084">
    <property type="entry name" value="Slr1658-like"/>
</dbReference>
<evidence type="ECO:0000313" key="2">
    <source>
        <dbReference type="Proteomes" id="UP000236724"/>
    </source>
</evidence>
<protein>
    <recommendedName>
        <fullName evidence="3">ATP-binding protein</fullName>
    </recommendedName>
</protein>
<dbReference type="InterPro" id="IPR046239">
    <property type="entry name" value="DUF6272"/>
</dbReference>
<name>A0A1H6F871_9GAMM</name>
<accession>A0A1H6F871</accession>
<keyword evidence="2" id="KW-1185">Reference proteome</keyword>
<organism evidence="1 2">
    <name type="scientific">Candidatus Venteria ishoeyi</name>
    <dbReference type="NCBI Taxonomy" id="1899563"/>
    <lineage>
        <taxon>Bacteria</taxon>
        <taxon>Pseudomonadati</taxon>
        <taxon>Pseudomonadota</taxon>
        <taxon>Gammaproteobacteria</taxon>
        <taxon>Thiotrichales</taxon>
        <taxon>Thiotrichaceae</taxon>
        <taxon>Venteria</taxon>
    </lineage>
</organism>
<dbReference type="NCBIfam" id="NF047703">
    <property type="entry name" value="slr1658_superfam"/>
    <property type="match status" value="1"/>
</dbReference>
<dbReference type="EMBL" id="FMSV02000471">
    <property type="protein sequence ID" value="SEH06322.1"/>
    <property type="molecule type" value="Genomic_DNA"/>
</dbReference>
<dbReference type="Proteomes" id="UP000236724">
    <property type="component" value="Unassembled WGS sequence"/>
</dbReference>
<dbReference type="Pfam" id="PF19788">
    <property type="entry name" value="DUF6272"/>
    <property type="match status" value="1"/>
</dbReference>
<dbReference type="RefSeq" id="WP_286019331.1">
    <property type="nucleotide sequence ID" value="NZ_FMSV02000471.1"/>
</dbReference>
<gene>
    <name evidence="1" type="ORF">MBHS_02179</name>
</gene>
<evidence type="ECO:0000313" key="1">
    <source>
        <dbReference type="EMBL" id="SEH06322.1"/>
    </source>
</evidence>
<reference evidence="1 2" key="1">
    <citation type="submission" date="2016-10" db="EMBL/GenBank/DDBJ databases">
        <authorList>
            <person name="de Groot N.N."/>
        </authorList>
    </citation>
    <scope>NUCLEOTIDE SEQUENCE [LARGE SCALE GENOMIC DNA]</scope>
    <source>
        <strain evidence="1">MBHS1</strain>
    </source>
</reference>
<sequence>MQIFGDFTEVMPKGMEYLVLGFSTQSLPLKQRWRNNGLSADFIADYLQTFFVGNKTNTTDNSHAIPASSKNAAKYIANELLENAMKFSTEGNYHQTRIAFHLYENKLVFQVYNVIEQSVLQQYQAFIQKLLDSDDPQTLYMQQMEANASDDEHHHSGLGFLSMVCDYSAKLGWKFEPMPNEPGLTIATTMVTLTI</sequence>
<evidence type="ECO:0008006" key="3">
    <source>
        <dbReference type="Google" id="ProtNLM"/>
    </source>
</evidence>